<dbReference type="Proteomes" id="UP000294737">
    <property type="component" value="Unassembled WGS sequence"/>
</dbReference>
<dbReference type="AlphaFoldDB" id="A0A4R6GGI5"/>
<dbReference type="SUPFAM" id="SSF69189">
    <property type="entry name" value="Penicillin-binding protein associated domain"/>
    <property type="match status" value="1"/>
</dbReference>
<dbReference type="Pfam" id="PF00768">
    <property type="entry name" value="Peptidase_S11"/>
    <property type="match status" value="1"/>
</dbReference>
<keyword evidence="6" id="KW-0645">Protease</keyword>
<keyword evidence="8" id="KW-0378">Hydrolase</keyword>
<dbReference type="GO" id="GO:0009002">
    <property type="term" value="F:serine-type D-Ala-D-Ala carboxypeptidase activity"/>
    <property type="evidence" value="ECO:0007669"/>
    <property type="project" value="UniProtKB-EC"/>
</dbReference>
<dbReference type="Gene3D" id="3.40.710.10">
    <property type="entry name" value="DD-peptidase/beta-lactamase superfamily"/>
    <property type="match status" value="1"/>
</dbReference>
<evidence type="ECO:0000256" key="6">
    <source>
        <dbReference type="ARBA" id="ARBA00022670"/>
    </source>
</evidence>
<comment type="similarity">
    <text evidence="3 15">Belongs to the peptidase S11 family.</text>
</comment>
<keyword evidence="16" id="KW-0472">Membrane</keyword>
<feature type="binding site" evidence="14">
    <location>
        <position position="260"/>
    </location>
    <ligand>
        <name>substrate</name>
    </ligand>
</feature>
<keyword evidence="16" id="KW-0812">Transmembrane</keyword>
<evidence type="ECO:0000256" key="3">
    <source>
        <dbReference type="ARBA" id="ARBA00007164"/>
    </source>
</evidence>
<feature type="domain" description="Peptidase S11 D-Ala-D-Ala carboxypeptidase A C-terminal" evidence="17">
    <location>
        <begin position="314"/>
        <end position="405"/>
    </location>
</feature>
<evidence type="ECO:0000256" key="9">
    <source>
        <dbReference type="ARBA" id="ARBA00022960"/>
    </source>
</evidence>
<organism evidence="18 19">
    <name type="scientific">Herminiimonas fonticola</name>
    <dbReference type="NCBI Taxonomy" id="303380"/>
    <lineage>
        <taxon>Bacteria</taxon>
        <taxon>Pseudomonadati</taxon>
        <taxon>Pseudomonadota</taxon>
        <taxon>Betaproteobacteria</taxon>
        <taxon>Burkholderiales</taxon>
        <taxon>Oxalobacteraceae</taxon>
        <taxon>Herminiimonas</taxon>
    </lineage>
</organism>
<evidence type="ECO:0000256" key="2">
    <source>
        <dbReference type="ARBA" id="ARBA00004752"/>
    </source>
</evidence>
<evidence type="ECO:0000256" key="5">
    <source>
        <dbReference type="ARBA" id="ARBA00022645"/>
    </source>
</evidence>
<keyword evidence="16" id="KW-1133">Transmembrane helix</keyword>
<gene>
    <name evidence="18" type="ORF">EV677_0592</name>
</gene>
<evidence type="ECO:0000256" key="15">
    <source>
        <dbReference type="RuleBase" id="RU004016"/>
    </source>
</evidence>
<evidence type="ECO:0000256" key="8">
    <source>
        <dbReference type="ARBA" id="ARBA00022801"/>
    </source>
</evidence>
<evidence type="ECO:0000313" key="18">
    <source>
        <dbReference type="EMBL" id="TDN94051.1"/>
    </source>
</evidence>
<feature type="transmembrane region" description="Helical" evidence="16">
    <location>
        <begin position="33"/>
        <end position="54"/>
    </location>
</feature>
<feature type="active site" description="Proton acceptor" evidence="13">
    <location>
        <position position="99"/>
    </location>
</feature>
<evidence type="ECO:0000256" key="1">
    <source>
        <dbReference type="ARBA" id="ARBA00003217"/>
    </source>
</evidence>
<keyword evidence="5 18" id="KW-0121">Carboxypeptidase</keyword>
<sequence length="421" mass="46154">MSVQVPQVYNHSFFNQHAHHHRVCPIQSLMKKLFAVIAASVLALSATVTGTAFAQTSFAQAIPAPTIAAKSWLLLDSTSNQILASNEPDMRIEPASLTKLMTAYIAFSAIQEKRLSLNQMITVSTKAWKVDAESSKMFIEPRVPVSVNDLLYGLIVQSGNDAAVALAEAVAGTEDAFAVLMNREAERMGMKSTRFANSHGLPSPNNYSTARDLSTLATHLVNDHPEFYKIYSTKEFTYNKIKQSNRNRLLWLDPSVDGMKTGHTQEAGYCLISTAKRPNGNNERRLISVVIGAASDQSRAQESQKLLNWGFLNFDAVKLYSKDVAIATPNVWKGSQNSIKIGFTHDVYVTVPKGQGAKIKPVLARKDPLVAPIDKNSQVGTIKVMSGDNKVIAELPVLALEQVGQAGLFGRAFDSIRLWIH</sequence>
<evidence type="ECO:0000313" key="19">
    <source>
        <dbReference type="Proteomes" id="UP000294737"/>
    </source>
</evidence>
<evidence type="ECO:0000256" key="16">
    <source>
        <dbReference type="SAM" id="Phobius"/>
    </source>
</evidence>
<proteinExistence type="inferred from homology"/>
<dbReference type="GO" id="GO:0009252">
    <property type="term" value="P:peptidoglycan biosynthetic process"/>
    <property type="evidence" value="ECO:0007669"/>
    <property type="project" value="UniProtKB-UniPathway"/>
</dbReference>
<evidence type="ECO:0000256" key="7">
    <source>
        <dbReference type="ARBA" id="ARBA00022729"/>
    </source>
</evidence>
<dbReference type="GO" id="GO:0071555">
    <property type="term" value="P:cell wall organization"/>
    <property type="evidence" value="ECO:0007669"/>
    <property type="project" value="UniProtKB-KW"/>
</dbReference>
<name>A0A4R6GGI5_9BURK</name>
<dbReference type="PANTHER" id="PTHR21581">
    <property type="entry name" value="D-ALANYL-D-ALANINE CARBOXYPEPTIDASE"/>
    <property type="match status" value="1"/>
</dbReference>
<dbReference type="EC" id="3.4.16.4" evidence="4"/>
<evidence type="ECO:0000256" key="10">
    <source>
        <dbReference type="ARBA" id="ARBA00022984"/>
    </source>
</evidence>
<keyword evidence="9" id="KW-0133">Cell shape</keyword>
<comment type="caution">
    <text evidence="18">The sequence shown here is derived from an EMBL/GenBank/DDBJ whole genome shotgun (WGS) entry which is preliminary data.</text>
</comment>
<dbReference type="UniPathway" id="UPA00219"/>
<dbReference type="GO" id="GO:0008360">
    <property type="term" value="P:regulation of cell shape"/>
    <property type="evidence" value="ECO:0007669"/>
    <property type="project" value="UniProtKB-KW"/>
</dbReference>
<accession>A0A4R6GGI5</accession>
<comment type="catalytic activity">
    <reaction evidence="12">
        <text>Preferential cleavage: (Ac)2-L-Lys-D-Ala-|-D-Ala. Also transpeptidation of peptidyl-alanyl moieties that are N-acyl substituents of D-alanine.</text>
        <dbReference type="EC" id="3.4.16.4"/>
    </reaction>
</comment>
<dbReference type="PRINTS" id="PR00725">
    <property type="entry name" value="DADACBPTASE1"/>
</dbReference>
<dbReference type="InterPro" id="IPR001967">
    <property type="entry name" value="Peptidase_S11_N"/>
</dbReference>
<dbReference type="Gene3D" id="2.60.410.10">
    <property type="entry name" value="D-Ala-D-Ala carboxypeptidase, C-terminal domain"/>
    <property type="match status" value="1"/>
</dbReference>
<feature type="active site" description="Acyl-ester intermediate" evidence="13">
    <location>
        <position position="96"/>
    </location>
</feature>
<protein>
    <recommendedName>
        <fullName evidence="4">serine-type D-Ala-D-Ala carboxypeptidase</fullName>
        <ecNumber evidence="4">3.4.16.4</ecNumber>
    </recommendedName>
</protein>
<dbReference type="InterPro" id="IPR037167">
    <property type="entry name" value="Peptidase_S11_C_sf"/>
</dbReference>
<evidence type="ECO:0000259" key="17">
    <source>
        <dbReference type="SMART" id="SM00936"/>
    </source>
</evidence>
<feature type="active site" evidence="13">
    <location>
        <position position="158"/>
    </location>
</feature>
<dbReference type="GO" id="GO:0006508">
    <property type="term" value="P:proteolysis"/>
    <property type="evidence" value="ECO:0007669"/>
    <property type="project" value="UniProtKB-KW"/>
</dbReference>
<evidence type="ECO:0000256" key="13">
    <source>
        <dbReference type="PIRSR" id="PIRSR618044-1"/>
    </source>
</evidence>
<evidence type="ECO:0000256" key="11">
    <source>
        <dbReference type="ARBA" id="ARBA00023316"/>
    </source>
</evidence>
<dbReference type="InterPro" id="IPR012338">
    <property type="entry name" value="Beta-lactam/transpept-like"/>
</dbReference>
<evidence type="ECO:0000256" key="4">
    <source>
        <dbReference type="ARBA" id="ARBA00012448"/>
    </source>
</evidence>
<dbReference type="InterPro" id="IPR018044">
    <property type="entry name" value="Peptidase_S11"/>
</dbReference>
<dbReference type="Pfam" id="PF07943">
    <property type="entry name" value="PBP5_C"/>
    <property type="match status" value="1"/>
</dbReference>
<keyword evidence="11" id="KW-0961">Cell wall biogenesis/degradation</keyword>
<evidence type="ECO:0000256" key="12">
    <source>
        <dbReference type="ARBA" id="ARBA00034000"/>
    </source>
</evidence>
<keyword evidence="10" id="KW-0573">Peptidoglycan synthesis</keyword>
<dbReference type="InterPro" id="IPR015956">
    <property type="entry name" value="Peniciliin-bd_prot_C_sf"/>
</dbReference>
<evidence type="ECO:0000256" key="14">
    <source>
        <dbReference type="PIRSR" id="PIRSR618044-2"/>
    </source>
</evidence>
<dbReference type="SUPFAM" id="SSF56601">
    <property type="entry name" value="beta-lactamase/transpeptidase-like"/>
    <property type="match status" value="1"/>
</dbReference>
<dbReference type="SMART" id="SM00936">
    <property type="entry name" value="PBP5_C"/>
    <property type="match status" value="1"/>
</dbReference>
<comment type="pathway">
    <text evidence="2">Cell wall biogenesis; peptidoglycan biosynthesis.</text>
</comment>
<reference evidence="18 19" key="1">
    <citation type="submission" date="2019-03" db="EMBL/GenBank/DDBJ databases">
        <title>Genomic Encyclopedia of Type Strains, Phase IV (KMG-IV): sequencing the most valuable type-strain genomes for metagenomic binning, comparative biology and taxonomic classification.</title>
        <authorList>
            <person name="Goeker M."/>
        </authorList>
    </citation>
    <scope>NUCLEOTIDE SEQUENCE [LARGE SCALE GENOMIC DNA]</scope>
    <source>
        <strain evidence="18 19">DSM 18555</strain>
    </source>
</reference>
<dbReference type="InterPro" id="IPR012907">
    <property type="entry name" value="Peptidase_S11_C"/>
</dbReference>
<keyword evidence="19" id="KW-1185">Reference proteome</keyword>
<dbReference type="EMBL" id="SNWF01000004">
    <property type="protein sequence ID" value="TDN94051.1"/>
    <property type="molecule type" value="Genomic_DNA"/>
</dbReference>
<keyword evidence="7" id="KW-0732">Signal</keyword>
<comment type="function">
    <text evidence="1">Removes C-terminal D-alanyl residues from sugar-peptide cell wall precursors.</text>
</comment>
<dbReference type="PANTHER" id="PTHR21581:SF6">
    <property type="entry name" value="TRAFFICKING PROTEIN PARTICLE COMPLEX SUBUNIT 12"/>
    <property type="match status" value="1"/>
</dbReference>